<evidence type="ECO:0000259" key="2">
    <source>
        <dbReference type="SMART" id="SM00563"/>
    </source>
</evidence>
<dbReference type="OrthoDB" id="189226at2759"/>
<feature type="transmembrane region" description="Helical" evidence="1">
    <location>
        <begin position="73"/>
        <end position="94"/>
    </location>
</feature>
<dbReference type="PANTHER" id="PTHR10983">
    <property type="entry name" value="1-ACYLGLYCEROL-3-PHOSPHATE ACYLTRANSFERASE-RELATED"/>
    <property type="match status" value="1"/>
</dbReference>
<evidence type="ECO:0000313" key="4">
    <source>
        <dbReference type="Proteomes" id="UP000023152"/>
    </source>
</evidence>
<dbReference type="SMART" id="SM00563">
    <property type="entry name" value="PlsC"/>
    <property type="match status" value="1"/>
</dbReference>
<sequence>MSDFLKKIQVDSAMMFDLVSVGYLLLHWGRERKTQDKSTKTNVINKIKHDEKKKKKKTKTMPWIQNETQRDDILTWIYFVFSIISTVIGYYWLAGYHDNILWFTLQLIGVSLWASLLVLWLTLSSSPSSEESFGNEETQGIIRSKNKSGKYKYWLRMYLQFGYIVPMWFISSTIVAFVQALVHFLPSYSWLPTLATRMKVKQWFGGCFYFIVLFTLEFWPNTIYKIKFGSGGWYALHIYYIYTYKYICIYIADDIDKELVKQLRKHNTLTMINHAESEFDWVAAFVFADAYLHIRNVIALMKKSFAWIPSLGWVSYLQGNIALERSWDHDMPKLKKLMPIIAHSYSKPWSVGIYPEGTRQTPQKLKEAKKFAQDRGYVVLQNLLQPRLVHFVSSFCKCCFPL</sequence>
<accession>X6M860</accession>
<keyword evidence="4" id="KW-1185">Reference proteome</keyword>
<protein>
    <recommendedName>
        <fullName evidence="2">Phospholipid/glycerol acyltransferase domain-containing protein</fullName>
    </recommendedName>
</protein>
<gene>
    <name evidence="3" type="ORF">RFI_27278</name>
</gene>
<dbReference type="Pfam" id="PF01553">
    <property type="entry name" value="Acyltransferase"/>
    <property type="match status" value="1"/>
</dbReference>
<dbReference type="GO" id="GO:0003841">
    <property type="term" value="F:1-acylglycerol-3-phosphate O-acyltransferase activity"/>
    <property type="evidence" value="ECO:0007669"/>
    <property type="project" value="TreeGrafter"/>
</dbReference>
<proteinExistence type="predicted"/>
<feature type="transmembrane region" description="Helical" evidence="1">
    <location>
        <begin position="202"/>
        <end position="219"/>
    </location>
</feature>
<feature type="domain" description="Phospholipid/glycerol acyltransferase" evidence="2">
    <location>
        <begin position="268"/>
        <end position="392"/>
    </location>
</feature>
<keyword evidence="1" id="KW-0812">Transmembrane</keyword>
<dbReference type="Proteomes" id="UP000023152">
    <property type="component" value="Unassembled WGS sequence"/>
</dbReference>
<comment type="caution">
    <text evidence="3">The sequence shown here is derived from an EMBL/GenBank/DDBJ whole genome shotgun (WGS) entry which is preliminary data.</text>
</comment>
<feature type="transmembrane region" description="Helical" evidence="1">
    <location>
        <begin position="157"/>
        <end position="182"/>
    </location>
</feature>
<dbReference type="InterPro" id="IPR002123">
    <property type="entry name" value="Plipid/glycerol_acylTrfase"/>
</dbReference>
<organism evidence="3 4">
    <name type="scientific">Reticulomyxa filosa</name>
    <dbReference type="NCBI Taxonomy" id="46433"/>
    <lineage>
        <taxon>Eukaryota</taxon>
        <taxon>Sar</taxon>
        <taxon>Rhizaria</taxon>
        <taxon>Retaria</taxon>
        <taxon>Foraminifera</taxon>
        <taxon>Monothalamids</taxon>
        <taxon>Reticulomyxidae</taxon>
        <taxon>Reticulomyxa</taxon>
    </lineage>
</organism>
<dbReference type="GO" id="GO:0012505">
    <property type="term" value="C:endomembrane system"/>
    <property type="evidence" value="ECO:0007669"/>
    <property type="project" value="TreeGrafter"/>
</dbReference>
<keyword evidence="1" id="KW-1133">Transmembrane helix</keyword>
<dbReference type="SUPFAM" id="SSF69593">
    <property type="entry name" value="Glycerol-3-phosphate (1)-acyltransferase"/>
    <property type="match status" value="1"/>
</dbReference>
<name>X6M860_RETFI</name>
<dbReference type="EMBL" id="ASPP01023666">
    <property type="protein sequence ID" value="ETO10099.1"/>
    <property type="molecule type" value="Genomic_DNA"/>
</dbReference>
<reference evidence="3 4" key="1">
    <citation type="journal article" date="2013" name="Curr. Biol.">
        <title>The Genome of the Foraminiferan Reticulomyxa filosa.</title>
        <authorList>
            <person name="Glockner G."/>
            <person name="Hulsmann N."/>
            <person name="Schleicher M."/>
            <person name="Noegel A.A."/>
            <person name="Eichinger L."/>
            <person name="Gallinger C."/>
            <person name="Pawlowski J."/>
            <person name="Sierra R."/>
            <person name="Euteneuer U."/>
            <person name="Pillet L."/>
            <person name="Moustafa A."/>
            <person name="Platzer M."/>
            <person name="Groth M."/>
            <person name="Szafranski K."/>
            <person name="Schliwa M."/>
        </authorList>
    </citation>
    <scope>NUCLEOTIDE SEQUENCE [LARGE SCALE GENOMIC DNA]</scope>
</reference>
<evidence type="ECO:0000256" key="1">
    <source>
        <dbReference type="SAM" id="Phobius"/>
    </source>
</evidence>
<evidence type="ECO:0000313" key="3">
    <source>
        <dbReference type="EMBL" id="ETO10099.1"/>
    </source>
</evidence>
<feature type="transmembrane region" description="Helical" evidence="1">
    <location>
        <begin position="100"/>
        <end position="123"/>
    </location>
</feature>
<dbReference type="PANTHER" id="PTHR10983:SF24">
    <property type="entry name" value="1-ACYLGLYCEROL-3-PHOSPHATE O-ACYLTRANSFERASE 3, ISOFORM E-RELATED"/>
    <property type="match status" value="1"/>
</dbReference>
<keyword evidence="1" id="KW-0472">Membrane</keyword>
<dbReference type="CDD" id="cd07990">
    <property type="entry name" value="LPLAT_LCLAT1-like"/>
    <property type="match status" value="1"/>
</dbReference>
<dbReference type="AlphaFoldDB" id="X6M860"/>